<dbReference type="Proteomes" id="UP001651050">
    <property type="component" value="Unassembled WGS sequence"/>
</dbReference>
<gene>
    <name evidence="1" type="ORF">M1843_00020</name>
</gene>
<dbReference type="EMBL" id="JALQCY010000001">
    <property type="protein sequence ID" value="MCK9792133.1"/>
    <property type="molecule type" value="Genomic_DNA"/>
</dbReference>
<dbReference type="RefSeq" id="WP_416342018.1">
    <property type="nucleotide sequence ID" value="NZ_JALQCY010000001.1"/>
</dbReference>
<proteinExistence type="predicted"/>
<evidence type="ECO:0000313" key="2">
    <source>
        <dbReference type="Proteomes" id="UP001651050"/>
    </source>
</evidence>
<name>A0ABT0IY35_9MICO</name>
<protein>
    <submittedName>
        <fullName evidence="1">Pilus assembly protein CpaE</fullName>
    </submittedName>
</protein>
<comment type="caution">
    <text evidence="1">The sequence shown here is derived from an EMBL/GenBank/DDBJ whole genome shotgun (WGS) entry which is preliminary data.</text>
</comment>
<organism evidence="1 2">
    <name type="scientific">Isoptericola peretonis</name>
    <dbReference type="NCBI Taxonomy" id="2918523"/>
    <lineage>
        <taxon>Bacteria</taxon>
        <taxon>Bacillati</taxon>
        <taxon>Actinomycetota</taxon>
        <taxon>Actinomycetes</taxon>
        <taxon>Micrococcales</taxon>
        <taxon>Promicromonosporaceae</taxon>
        <taxon>Isoptericola</taxon>
    </lineage>
</organism>
<accession>A0ABT0IY35</accession>
<sequence length="134" mass="14719">MISTELAARLRDAGLVWRPADGDRFRIDAPELSADVFTVSTMTIQAHEFPTGTILGFNGTTEWALDSVAIEEALWLPREDQLRELLRSTFRGLSRTEEGYEVEVELLDGTRTFAAADAAEAYGAALLALVELST</sequence>
<evidence type="ECO:0000313" key="1">
    <source>
        <dbReference type="EMBL" id="MCK9792133.1"/>
    </source>
</evidence>
<keyword evidence="2" id="KW-1185">Reference proteome</keyword>
<reference evidence="1 2" key="1">
    <citation type="submission" date="2022-02" db="EMBL/GenBank/DDBJ databases">
        <title>The car tank lid bacteriome: a reservoir of bacteria with potential in bioremediation of fuel.</title>
        <authorList>
            <person name="Vidal-Verdu A."/>
            <person name="Gomez-Martinez D."/>
            <person name="Latorre-Perez A."/>
            <person name="Pereto J."/>
            <person name="Porcar M."/>
        </authorList>
    </citation>
    <scope>NUCLEOTIDE SEQUENCE [LARGE SCALE GENOMIC DNA]</scope>
    <source>
        <strain evidence="1 2">4D.3</strain>
    </source>
</reference>